<keyword evidence="1" id="KW-1133">Transmembrane helix</keyword>
<accession>A0AAD1FHD6</accession>
<evidence type="ECO:0000256" key="1">
    <source>
        <dbReference type="SAM" id="Phobius"/>
    </source>
</evidence>
<dbReference type="KEGG" id="pfuw:KF707C_36100"/>
<feature type="transmembrane region" description="Helical" evidence="1">
    <location>
        <begin position="315"/>
        <end position="342"/>
    </location>
</feature>
<dbReference type="RefSeq" id="WP_003447833.1">
    <property type="nucleotide sequence ID" value="NZ_AJMR01000001.1"/>
</dbReference>
<dbReference type="Pfam" id="PF19040">
    <property type="entry name" value="SGNH"/>
    <property type="match status" value="1"/>
</dbReference>
<dbReference type="Pfam" id="PF01757">
    <property type="entry name" value="Acyl_transf_3"/>
    <property type="match status" value="1"/>
</dbReference>
<protein>
    <submittedName>
        <fullName evidence="4">O-antigen acetylase</fullName>
    </submittedName>
</protein>
<organism evidence="4 5">
    <name type="scientific">Metapseudomonas furukawaii</name>
    <name type="common">Pseudomonas furukawaii</name>
    <dbReference type="NCBI Taxonomy" id="1149133"/>
    <lineage>
        <taxon>Bacteria</taxon>
        <taxon>Pseudomonadati</taxon>
        <taxon>Pseudomonadota</taxon>
        <taxon>Gammaproteobacteria</taxon>
        <taxon>Pseudomonadales</taxon>
        <taxon>Pseudomonadaceae</taxon>
        <taxon>Metapseudomonas</taxon>
    </lineage>
</organism>
<feature type="transmembrane region" description="Helical" evidence="1">
    <location>
        <begin position="144"/>
        <end position="165"/>
    </location>
</feature>
<proteinExistence type="predicted"/>
<feature type="transmembrane region" description="Helical" evidence="1">
    <location>
        <begin position="172"/>
        <end position="190"/>
    </location>
</feature>
<keyword evidence="1" id="KW-0812">Transmembrane</keyword>
<name>A0AAD1FHD6_METFU</name>
<dbReference type="InterPro" id="IPR050879">
    <property type="entry name" value="Acyltransferase_3"/>
</dbReference>
<reference evidence="4 5" key="2">
    <citation type="journal article" date="2017" name="Int. J. Syst. Evol. Microbiol.">
        <title>Pseudomonas furukawaii sp. nov., a polychlorinated biphenyl-degrading bacterium isolated from biphenyl-contaminated soil in Japan.</title>
        <authorList>
            <person name="Kimura N."/>
            <person name="Watanabe T."/>
            <person name="Suenaga H."/>
            <person name="Fujihara H."/>
            <person name="Futagami T."/>
            <person name="Goto M."/>
            <person name="Hanada S."/>
            <person name="Hirose J."/>
        </authorList>
    </citation>
    <scope>NUCLEOTIDE SEQUENCE [LARGE SCALE GENOMIC DNA]</scope>
    <source>
        <strain evidence="5">DSM 10086 / NBRC 110670 / KF707</strain>
    </source>
</reference>
<feature type="transmembrane region" description="Helical" evidence="1">
    <location>
        <begin position="288"/>
        <end position="309"/>
    </location>
</feature>
<gene>
    <name evidence="4" type="ORF">KF707C_36100</name>
</gene>
<feature type="transmembrane region" description="Helical" evidence="1">
    <location>
        <begin position="239"/>
        <end position="256"/>
    </location>
</feature>
<evidence type="ECO:0000313" key="5">
    <source>
        <dbReference type="Proteomes" id="UP000218554"/>
    </source>
</evidence>
<dbReference type="InterPro" id="IPR002656">
    <property type="entry name" value="Acyl_transf_3_dom"/>
</dbReference>
<feature type="domain" description="Acyltransferase 3" evidence="2">
    <location>
        <begin position="18"/>
        <end position="345"/>
    </location>
</feature>
<dbReference type="PANTHER" id="PTHR23028">
    <property type="entry name" value="ACETYLTRANSFERASE"/>
    <property type="match status" value="1"/>
</dbReference>
<feature type="transmembrane region" description="Helical" evidence="1">
    <location>
        <begin position="45"/>
        <end position="63"/>
    </location>
</feature>
<evidence type="ECO:0000259" key="2">
    <source>
        <dbReference type="Pfam" id="PF01757"/>
    </source>
</evidence>
<feature type="transmembrane region" description="Helical" evidence="1">
    <location>
        <begin position="362"/>
        <end position="380"/>
    </location>
</feature>
<feature type="transmembrane region" description="Helical" evidence="1">
    <location>
        <begin position="262"/>
        <end position="281"/>
    </location>
</feature>
<keyword evidence="1" id="KW-0472">Membrane</keyword>
<dbReference type="AlphaFoldDB" id="A0AAD1FHD6"/>
<dbReference type="GO" id="GO:0016020">
    <property type="term" value="C:membrane"/>
    <property type="evidence" value="ECO:0007669"/>
    <property type="project" value="TreeGrafter"/>
</dbReference>
<dbReference type="GO" id="GO:0009103">
    <property type="term" value="P:lipopolysaccharide biosynthetic process"/>
    <property type="evidence" value="ECO:0007669"/>
    <property type="project" value="TreeGrafter"/>
</dbReference>
<feature type="domain" description="SGNH" evidence="3">
    <location>
        <begin position="449"/>
        <end position="653"/>
    </location>
</feature>
<dbReference type="GO" id="GO:0016747">
    <property type="term" value="F:acyltransferase activity, transferring groups other than amino-acyl groups"/>
    <property type="evidence" value="ECO:0007669"/>
    <property type="project" value="InterPro"/>
</dbReference>
<feature type="transmembrane region" description="Helical" evidence="1">
    <location>
        <begin position="84"/>
        <end position="103"/>
    </location>
</feature>
<dbReference type="PANTHER" id="PTHR23028:SF53">
    <property type="entry name" value="ACYL_TRANSF_3 DOMAIN-CONTAINING PROTEIN"/>
    <property type="match status" value="1"/>
</dbReference>
<sequence length="671" mass="74939">MNAASQSLSHSSLAYRPDVDGLRAVAIISVVLYHAFPFLLPGGFVGVDVFFVISGFLISSIIFKELEVGRFSFADFYRRRIRRIFPALILVLCVCYAIGWFTLMATDFKMLGKHLAGGMGFAQNIVLYREAGYFDTASELKPLLHLWSLGVEEQFYILFPVIAWGVWRWRGALLPVVLGLGVISFVAGVQKLPSNASAAFYVPQYRFWEILAGSLVAYWSVFHPVAVTRLRQCTALREALALLGFVLMGIALFVIHEARSFPGYWALLPVAGASLLIAAGAESRLNRVLLASRLMVWVGLISYPLYLWHWVVITYIRIIGADALTIVSGTVAIVLSVLLAFLTYRFVELPFRRARSSLPKTAILVSLGAMVAAVGMLSFIKSGLPFRPGLADKVKARETYAQYFENSLPEWAYFSRAGIFDAYRMECDFFDLESYRAGHKSEEPRARIDAGCYVPDTATKVMIWGDSHAQQFYYGLRQVLPDSVSILQVASSGCAANFPGRAQDGKAYCDRSNQFALEVIDKEQPAVLVIAQAYGHDSINSFVELARTARRAGVKRVIVVGPVPHYEPFLYQIVIRKHWNDTPRRIKDNLIQTFSELDERLERKYSDGAGGFEYLSAMRHFCNGEGCLIYLGDDRRTGLVTYDYGHLTPPASLDFAEQALGPRVMANLELQ</sequence>
<feature type="transmembrane region" description="Helical" evidence="1">
    <location>
        <begin position="21"/>
        <end position="39"/>
    </location>
</feature>
<evidence type="ECO:0000313" key="4">
    <source>
        <dbReference type="EMBL" id="BAU75298.1"/>
    </source>
</evidence>
<dbReference type="EMBL" id="AP014862">
    <property type="protein sequence ID" value="BAU75298.1"/>
    <property type="molecule type" value="Genomic_DNA"/>
</dbReference>
<reference evidence="5" key="1">
    <citation type="submission" date="2015-05" db="EMBL/GenBank/DDBJ databases">
        <title>Draft genome sequencing of a biphenyl-degrading bacterium, Pseudomonas balearica KF707 (=NBRC110670).</title>
        <authorList>
            <person name="Kimura N."/>
            <person name="Hirose J."/>
            <person name="Watanabe T."/>
            <person name="Suenaga H."/>
            <person name="Fujihara H."/>
            <person name="Noguchi M."/>
            <person name="Hashimoto M."/>
            <person name="Shimodaira J."/>
            <person name="Tsuchikane K."/>
            <person name="Hosoyama A."/>
            <person name="Yamazoe A."/>
            <person name="Fujita N."/>
            <person name="Furukawa K."/>
        </authorList>
    </citation>
    <scope>NUCLEOTIDE SEQUENCE [LARGE SCALE GENOMIC DNA]</scope>
    <source>
        <strain evidence="5">DSM 10086 / NBRC 110670 / KF707</strain>
    </source>
</reference>
<dbReference type="Proteomes" id="UP000218554">
    <property type="component" value="Chromosome"/>
</dbReference>
<evidence type="ECO:0000259" key="3">
    <source>
        <dbReference type="Pfam" id="PF19040"/>
    </source>
</evidence>
<keyword evidence="5" id="KW-1185">Reference proteome</keyword>
<dbReference type="InterPro" id="IPR043968">
    <property type="entry name" value="SGNH"/>
</dbReference>
<feature type="transmembrane region" description="Helical" evidence="1">
    <location>
        <begin position="210"/>
        <end position="227"/>
    </location>
</feature>